<dbReference type="Proteomes" id="UP000485058">
    <property type="component" value="Unassembled WGS sequence"/>
</dbReference>
<accession>A0A699ZTI7</accession>
<dbReference type="EMBL" id="BLLF01002174">
    <property type="protein sequence ID" value="GFH23009.1"/>
    <property type="molecule type" value="Genomic_DNA"/>
</dbReference>
<dbReference type="AlphaFoldDB" id="A0A699ZTI7"/>
<name>A0A699ZTI7_HAELA</name>
<sequence>MLKPEPELAMVPFWDALNHVTGAVNSVAVTVLR</sequence>
<gene>
    <name evidence="1" type="ORF">HaLaN_20555</name>
</gene>
<keyword evidence="2" id="KW-1185">Reference proteome</keyword>
<proteinExistence type="predicted"/>
<feature type="non-terminal residue" evidence="1">
    <location>
        <position position="1"/>
    </location>
</feature>
<comment type="caution">
    <text evidence="1">The sequence shown here is derived from an EMBL/GenBank/DDBJ whole genome shotgun (WGS) entry which is preliminary data.</text>
</comment>
<evidence type="ECO:0000313" key="1">
    <source>
        <dbReference type="EMBL" id="GFH23009.1"/>
    </source>
</evidence>
<organism evidence="1 2">
    <name type="scientific">Haematococcus lacustris</name>
    <name type="common">Green alga</name>
    <name type="synonym">Haematococcus pluvialis</name>
    <dbReference type="NCBI Taxonomy" id="44745"/>
    <lineage>
        <taxon>Eukaryota</taxon>
        <taxon>Viridiplantae</taxon>
        <taxon>Chlorophyta</taxon>
        <taxon>core chlorophytes</taxon>
        <taxon>Chlorophyceae</taxon>
        <taxon>CS clade</taxon>
        <taxon>Chlamydomonadales</taxon>
        <taxon>Haematococcaceae</taxon>
        <taxon>Haematococcus</taxon>
    </lineage>
</organism>
<evidence type="ECO:0000313" key="2">
    <source>
        <dbReference type="Proteomes" id="UP000485058"/>
    </source>
</evidence>
<protein>
    <submittedName>
        <fullName evidence="1">Uncharacterized protein</fullName>
    </submittedName>
</protein>
<reference evidence="1 2" key="1">
    <citation type="submission" date="2020-02" db="EMBL/GenBank/DDBJ databases">
        <title>Draft genome sequence of Haematococcus lacustris strain NIES-144.</title>
        <authorList>
            <person name="Morimoto D."/>
            <person name="Nakagawa S."/>
            <person name="Yoshida T."/>
            <person name="Sawayama S."/>
        </authorList>
    </citation>
    <scope>NUCLEOTIDE SEQUENCE [LARGE SCALE GENOMIC DNA]</scope>
    <source>
        <strain evidence="1 2">NIES-144</strain>
    </source>
</reference>